<comment type="similarity">
    <text evidence="1">Belongs to the eukaryotic ribosomal protein eL15 family.</text>
</comment>
<dbReference type="GO" id="GO:0003735">
    <property type="term" value="F:structural constituent of ribosome"/>
    <property type="evidence" value="ECO:0007669"/>
    <property type="project" value="InterPro"/>
</dbReference>
<dbReference type="NCBIfam" id="NF003269">
    <property type="entry name" value="PRK04243.1"/>
    <property type="match status" value="1"/>
</dbReference>
<evidence type="ECO:0000256" key="1">
    <source>
        <dbReference type="ARBA" id="ARBA00006857"/>
    </source>
</evidence>
<reference evidence="7 10" key="1">
    <citation type="journal article" date="2020" name="bioRxiv">
        <title>A rank-normalized archaeal taxonomy based on genome phylogeny resolves widespread incomplete and uneven classifications.</title>
        <authorList>
            <person name="Rinke C."/>
            <person name="Chuvochina M."/>
            <person name="Mussig A.J."/>
            <person name="Chaumeil P.-A."/>
            <person name="Waite D.W."/>
            <person name="Whitman W.B."/>
            <person name="Parks D.H."/>
            <person name="Hugenholtz P."/>
        </authorList>
    </citation>
    <scope>NUCLEOTIDE SEQUENCE [LARGE SCALE GENOMIC DNA]</scope>
    <source>
        <strain evidence="7">UBA10191</strain>
    </source>
</reference>
<proteinExistence type="inferred from homology"/>
<sequence length="201" mass="23094">MSFQKQLQQSFEREYSGEKLDGFSFKRLFQERMQDFRSQGASVVKLERPTNLARARTLGFKAKQGIIVARVRVRKGSGAHKRPNVGRKPKRMGVRKLTRKISIQSIAEQRAGRKFSNMEVLNSYWVGEDGKFKYFEVILVDTSHPSIIADKELNWICEKQHSNRAFRGLTSSQKKGRGMSRKGFGTEKVRPSLRAKGRKAK</sequence>
<evidence type="ECO:0000313" key="8">
    <source>
        <dbReference type="EMBL" id="HIH33537.1"/>
    </source>
</evidence>
<evidence type="ECO:0000256" key="5">
    <source>
        <dbReference type="ARBA" id="ARBA00035535"/>
    </source>
</evidence>
<keyword evidence="2 8" id="KW-0689">Ribosomal protein</keyword>
<reference evidence="9" key="2">
    <citation type="submission" date="2021-03" db="EMBL/GenBank/DDBJ databases">
        <authorList>
            <person name="Jaffe A."/>
        </authorList>
    </citation>
    <scope>NUCLEOTIDE SEQUENCE</scope>
    <source>
        <strain evidence="9">RIFCSPLOWO2_01_FULL_43_13</strain>
    </source>
</reference>
<reference evidence="9" key="3">
    <citation type="submission" date="2021-05" db="EMBL/GenBank/DDBJ databases">
        <title>Protein family content uncovers lineage relationships and bacterial pathway maintenance mechanisms in DPANN archaea.</title>
        <authorList>
            <person name="Castelle C.J."/>
            <person name="Meheust R."/>
            <person name="Jaffe A.L."/>
            <person name="Seitz K."/>
            <person name="Gong X."/>
            <person name="Baker B.J."/>
            <person name="Banfield J.F."/>
        </authorList>
    </citation>
    <scope>NUCLEOTIDE SEQUENCE</scope>
    <source>
        <strain evidence="9">RIFCSPLOWO2_01_FULL_43_13</strain>
    </source>
</reference>
<dbReference type="Pfam" id="PF00827">
    <property type="entry name" value="Ribosomal_L15e"/>
    <property type="match status" value="1"/>
</dbReference>
<dbReference type="AlphaFoldDB" id="A0A7J4KYX5"/>
<dbReference type="InterPro" id="IPR024794">
    <property type="entry name" value="Rbsml_eL15_core_dom_sf"/>
</dbReference>
<dbReference type="Gene3D" id="3.40.1120.10">
    <property type="entry name" value="Ribosomal protein l15e"/>
    <property type="match status" value="1"/>
</dbReference>
<dbReference type="EMBL" id="JAGVWB010000017">
    <property type="protein sequence ID" value="MBS3058244.1"/>
    <property type="molecule type" value="Genomic_DNA"/>
</dbReference>
<gene>
    <name evidence="7" type="ORF">HA222_04625</name>
    <name evidence="8" type="ORF">HA227_04795</name>
    <name evidence="9" type="ORF">J4478_02470</name>
</gene>
<dbReference type="FunFam" id="3.40.1120.10:FF:000002">
    <property type="entry name" value="50S ribosomal protein L15e"/>
    <property type="match status" value="1"/>
</dbReference>
<dbReference type="Proteomes" id="UP000527315">
    <property type="component" value="Unassembled WGS sequence"/>
</dbReference>
<evidence type="ECO:0000313" key="10">
    <source>
        <dbReference type="Proteomes" id="UP000527315"/>
    </source>
</evidence>
<dbReference type="PANTHER" id="PTHR11847:SF4">
    <property type="entry name" value="LARGE RIBOSOMAL SUBUNIT PROTEIN EL15"/>
    <property type="match status" value="1"/>
</dbReference>
<dbReference type="GO" id="GO:0003723">
    <property type="term" value="F:RNA binding"/>
    <property type="evidence" value="ECO:0007669"/>
    <property type="project" value="TreeGrafter"/>
</dbReference>
<evidence type="ECO:0000256" key="4">
    <source>
        <dbReference type="ARBA" id="ARBA00035214"/>
    </source>
</evidence>
<feature type="region of interest" description="Disordered" evidence="6">
    <location>
        <begin position="167"/>
        <end position="201"/>
    </location>
</feature>
<dbReference type="EMBL" id="DUFJ01000107">
    <property type="protein sequence ID" value="HIH33537.1"/>
    <property type="molecule type" value="Genomic_DNA"/>
</dbReference>
<dbReference type="Proteomes" id="UP000680185">
    <property type="component" value="Unassembled WGS sequence"/>
</dbReference>
<keyword evidence="3" id="KW-0687">Ribonucleoprotein</keyword>
<dbReference type="InterPro" id="IPR000439">
    <property type="entry name" value="Ribosomal_eL15"/>
</dbReference>
<dbReference type="Proteomes" id="UP000590964">
    <property type="component" value="Unassembled WGS sequence"/>
</dbReference>
<dbReference type="EMBL" id="DUFW01000082">
    <property type="protein sequence ID" value="HIH21913.1"/>
    <property type="molecule type" value="Genomic_DNA"/>
</dbReference>
<dbReference type="GO" id="GO:0022625">
    <property type="term" value="C:cytosolic large ribosomal subunit"/>
    <property type="evidence" value="ECO:0007669"/>
    <property type="project" value="TreeGrafter"/>
</dbReference>
<dbReference type="PANTHER" id="PTHR11847">
    <property type="entry name" value="RIBOSOMAL PROTEIN L15"/>
    <property type="match status" value="1"/>
</dbReference>
<dbReference type="SUPFAM" id="SSF54189">
    <property type="entry name" value="Ribosomal proteins S24e, L23 and L15e"/>
    <property type="match status" value="1"/>
</dbReference>
<organism evidence="8 10">
    <name type="scientific">Candidatus Iainarchaeum sp</name>
    <dbReference type="NCBI Taxonomy" id="3101447"/>
    <lineage>
        <taxon>Archaea</taxon>
        <taxon>Candidatus Iainarchaeota</taxon>
        <taxon>Candidatus Iainarchaeia</taxon>
        <taxon>Candidatus Iainarchaeales</taxon>
        <taxon>Candidatus Iainarchaeaceae</taxon>
        <taxon>Candidatus Iainarchaeum</taxon>
    </lineage>
</organism>
<evidence type="ECO:0000313" key="9">
    <source>
        <dbReference type="EMBL" id="MBS3058244.1"/>
    </source>
</evidence>
<accession>A0A7J4KYX5</accession>
<evidence type="ECO:0000256" key="3">
    <source>
        <dbReference type="ARBA" id="ARBA00023274"/>
    </source>
</evidence>
<protein>
    <recommendedName>
        <fullName evidence="4">Large ribosomal subunit protein eL15</fullName>
    </recommendedName>
    <alternativeName>
        <fullName evidence="5">50S ribosomal protein L15e</fullName>
    </alternativeName>
</protein>
<comment type="caution">
    <text evidence="8">The sequence shown here is derived from an EMBL/GenBank/DDBJ whole genome shotgun (WGS) entry which is preliminary data.</text>
</comment>
<name>A0A7J4KYX5_9ARCH</name>
<evidence type="ECO:0000256" key="6">
    <source>
        <dbReference type="SAM" id="MobiDB-lite"/>
    </source>
</evidence>
<dbReference type="InterPro" id="IPR012678">
    <property type="entry name" value="Ribosomal_uL23/eL15/eS24_sf"/>
</dbReference>
<dbReference type="SMART" id="SM01384">
    <property type="entry name" value="Ribosomal_L15e"/>
    <property type="match status" value="1"/>
</dbReference>
<evidence type="ECO:0000256" key="2">
    <source>
        <dbReference type="ARBA" id="ARBA00022980"/>
    </source>
</evidence>
<evidence type="ECO:0000313" key="7">
    <source>
        <dbReference type="EMBL" id="HIH21913.1"/>
    </source>
</evidence>
<feature type="compositionally biased region" description="Basic residues" evidence="6">
    <location>
        <begin position="191"/>
        <end position="201"/>
    </location>
</feature>
<dbReference type="GO" id="GO:0002181">
    <property type="term" value="P:cytoplasmic translation"/>
    <property type="evidence" value="ECO:0007669"/>
    <property type="project" value="TreeGrafter"/>
</dbReference>